<keyword evidence="2" id="KW-1185">Reference proteome</keyword>
<dbReference type="RefSeq" id="WP_209525222.1">
    <property type="nucleotide sequence ID" value="NZ_JAEEGA010000002.1"/>
</dbReference>
<dbReference type="AlphaFoldDB" id="A0A940P918"/>
<proteinExistence type="predicted"/>
<gene>
    <name evidence="1" type="ORF">I6N95_04815</name>
</gene>
<organism evidence="1 2">
    <name type="scientific">Vagococcus allomyrinae</name>
    <dbReference type="NCBI Taxonomy" id="2794353"/>
    <lineage>
        <taxon>Bacteria</taxon>
        <taxon>Bacillati</taxon>
        <taxon>Bacillota</taxon>
        <taxon>Bacilli</taxon>
        <taxon>Lactobacillales</taxon>
        <taxon>Enterococcaceae</taxon>
        <taxon>Vagococcus</taxon>
    </lineage>
</organism>
<name>A0A940P918_9ENTE</name>
<protein>
    <submittedName>
        <fullName evidence="1">Uncharacterized protein</fullName>
    </submittedName>
</protein>
<evidence type="ECO:0000313" key="2">
    <source>
        <dbReference type="Proteomes" id="UP000674938"/>
    </source>
</evidence>
<sequence length="93" mass="10804">MTHKKAWRQQMLLIMSDEQWEINPKKVAEVQRLARLLEQLTIPRQDLEKLSLGDYESWLSGGHPKAEIARQHGVSLATLGRYIKKLREKRAVG</sequence>
<accession>A0A940P918</accession>
<comment type="caution">
    <text evidence="1">The sequence shown here is derived from an EMBL/GenBank/DDBJ whole genome shotgun (WGS) entry which is preliminary data.</text>
</comment>
<reference evidence="1" key="1">
    <citation type="submission" date="2020-12" db="EMBL/GenBank/DDBJ databases">
        <title>Vagococcus allomyrinae sp. nov. and Enterococcus lavae sp. nov., isolated from the larvae of Allomyrina dichotoma.</title>
        <authorList>
            <person name="Lee S.D."/>
        </authorList>
    </citation>
    <scope>NUCLEOTIDE SEQUENCE</scope>
    <source>
        <strain evidence="1">BWB3-3</strain>
    </source>
</reference>
<dbReference type="Proteomes" id="UP000674938">
    <property type="component" value="Unassembled WGS sequence"/>
</dbReference>
<evidence type="ECO:0000313" key="1">
    <source>
        <dbReference type="EMBL" id="MBP1040330.1"/>
    </source>
</evidence>
<dbReference type="EMBL" id="JAEEGA010000002">
    <property type="protein sequence ID" value="MBP1040330.1"/>
    <property type="molecule type" value="Genomic_DNA"/>
</dbReference>